<accession>A0A420J9E2</accession>
<dbReference type="AlphaFoldDB" id="A0A420J9E2"/>
<organism evidence="2 3">
    <name type="scientific">Golovinomyces cichoracearum</name>
    <dbReference type="NCBI Taxonomy" id="62708"/>
    <lineage>
        <taxon>Eukaryota</taxon>
        <taxon>Fungi</taxon>
        <taxon>Dikarya</taxon>
        <taxon>Ascomycota</taxon>
        <taxon>Pezizomycotina</taxon>
        <taxon>Leotiomycetes</taxon>
        <taxon>Erysiphales</taxon>
        <taxon>Erysiphaceae</taxon>
        <taxon>Golovinomyces</taxon>
    </lineage>
</organism>
<comment type="caution">
    <text evidence="2">The sequence shown here is derived from an EMBL/GenBank/DDBJ whole genome shotgun (WGS) entry which is preliminary data.</text>
</comment>
<dbReference type="EMBL" id="MCBS01015974">
    <property type="protein sequence ID" value="RKF83423.1"/>
    <property type="molecule type" value="Genomic_DNA"/>
</dbReference>
<dbReference type="Proteomes" id="UP000285326">
    <property type="component" value="Unassembled WGS sequence"/>
</dbReference>
<evidence type="ECO:0000313" key="3">
    <source>
        <dbReference type="Proteomes" id="UP000285326"/>
    </source>
</evidence>
<protein>
    <submittedName>
        <fullName evidence="2">Uncharacterized protein</fullName>
    </submittedName>
</protein>
<evidence type="ECO:0000256" key="1">
    <source>
        <dbReference type="SAM" id="MobiDB-lite"/>
    </source>
</evidence>
<feature type="compositionally biased region" description="Polar residues" evidence="1">
    <location>
        <begin position="72"/>
        <end position="81"/>
    </location>
</feature>
<sequence length="94" mass="11126">LFRDEFNGWKEEHFDKAEIEVPTNLRNFLRQNGVYLMIKSGALVNQELCNTVENPDYHEWTYDEIQQQLNRNGTFNSSHNPSVKPIQYEPNNNP</sequence>
<gene>
    <name evidence="2" type="ORF">GcM1_159005</name>
</gene>
<name>A0A420J9E2_9PEZI</name>
<feature type="non-terminal residue" evidence="2">
    <location>
        <position position="1"/>
    </location>
</feature>
<proteinExistence type="predicted"/>
<reference evidence="2 3" key="1">
    <citation type="journal article" date="2018" name="BMC Genomics">
        <title>Comparative genome analyses reveal sequence features reflecting distinct modes of host-adaptation between dicot and monocot powdery mildew.</title>
        <authorList>
            <person name="Wu Y."/>
            <person name="Ma X."/>
            <person name="Pan Z."/>
            <person name="Kale S.D."/>
            <person name="Song Y."/>
            <person name="King H."/>
            <person name="Zhang Q."/>
            <person name="Presley C."/>
            <person name="Deng X."/>
            <person name="Wei C.I."/>
            <person name="Xiao S."/>
        </authorList>
    </citation>
    <scope>NUCLEOTIDE SEQUENCE [LARGE SCALE GENOMIC DNA]</scope>
    <source>
        <strain evidence="2">UMSG1</strain>
    </source>
</reference>
<evidence type="ECO:0000313" key="2">
    <source>
        <dbReference type="EMBL" id="RKF83423.1"/>
    </source>
</evidence>
<feature type="region of interest" description="Disordered" evidence="1">
    <location>
        <begin position="72"/>
        <end position="94"/>
    </location>
</feature>